<dbReference type="AlphaFoldDB" id="A0A542DIF6"/>
<protein>
    <submittedName>
        <fullName evidence="3">Uncharacterized protein</fullName>
    </submittedName>
</protein>
<feature type="region of interest" description="Disordered" evidence="1">
    <location>
        <begin position="68"/>
        <end position="100"/>
    </location>
</feature>
<name>A0A542DIF6_AMYCI</name>
<keyword evidence="4" id="KW-1185">Reference proteome</keyword>
<sequence length="282" mass="30594">MFDDELRALLRRIGEDHRPAAAAEEEVLDAILARGRRRLRYQRMGAAAAVIALIGGLGTGVAALQPEGSGTAERVPAASGLQRGESRPGGLPGWEPVDDSVSCTRPGELPPPYSGIETTEPGLHGPALAPKVISSAEFRTLVRHTLPDTHLELLELEYEKYPPRGSVLTEVVLDTAPVGTTALIGMRASRAYDDAAAEADRHLVCDSWRLRLAPDIVLQLPPRSAPADRPAYQQLEIYRTGYPTYLIWTSSWIDSEDEHGSVPPALTTEQLTELGRRLATAR</sequence>
<evidence type="ECO:0000313" key="4">
    <source>
        <dbReference type="Proteomes" id="UP000320876"/>
    </source>
</evidence>
<gene>
    <name evidence="3" type="ORF">FB471_2629</name>
</gene>
<keyword evidence="2" id="KW-0812">Transmembrane</keyword>
<reference evidence="3 4" key="1">
    <citation type="submission" date="2019-06" db="EMBL/GenBank/DDBJ databases">
        <title>Sequencing the genomes of 1000 actinobacteria strains.</title>
        <authorList>
            <person name="Klenk H.-P."/>
        </authorList>
    </citation>
    <scope>NUCLEOTIDE SEQUENCE [LARGE SCALE GENOMIC DNA]</scope>
    <source>
        <strain evidence="3 4">DSM 45679</strain>
    </source>
</reference>
<feature type="transmembrane region" description="Helical" evidence="2">
    <location>
        <begin position="44"/>
        <end position="64"/>
    </location>
</feature>
<evidence type="ECO:0000256" key="2">
    <source>
        <dbReference type="SAM" id="Phobius"/>
    </source>
</evidence>
<dbReference type="RefSeq" id="WP_141998207.1">
    <property type="nucleotide sequence ID" value="NZ_VFML01000001.1"/>
</dbReference>
<organism evidence="3 4">
    <name type="scientific">Amycolatopsis cihanbeyliensis</name>
    <dbReference type="NCBI Taxonomy" id="1128664"/>
    <lineage>
        <taxon>Bacteria</taxon>
        <taxon>Bacillati</taxon>
        <taxon>Actinomycetota</taxon>
        <taxon>Actinomycetes</taxon>
        <taxon>Pseudonocardiales</taxon>
        <taxon>Pseudonocardiaceae</taxon>
        <taxon>Amycolatopsis</taxon>
    </lineage>
</organism>
<evidence type="ECO:0000313" key="3">
    <source>
        <dbReference type="EMBL" id="TQJ02879.1"/>
    </source>
</evidence>
<evidence type="ECO:0000256" key="1">
    <source>
        <dbReference type="SAM" id="MobiDB-lite"/>
    </source>
</evidence>
<keyword evidence="2" id="KW-0472">Membrane</keyword>
<accession>A0A542DIF6</accession>
<keyword evidence="2" id="KW-1133">Transmembrane helix</keyword>
<proteinExistence type="predicted"/>
<dbReference type="EMBL" id="VFML01000001">
    <property type="protein sequence ID" value="TQJ02879.1"/>
    <property type="molecule type" value="Genomic_DNA"/>
</dbReference>
<comment type="caution">
    <text evidence="3">The sequence shown here is derived from an EMBL/GenBank/DDBJ whole genome shotgun (WGS) entry which is preliminary data.</text>
</comment>
<dbReference type="Proteomes" id="UP000320876">
    <property type="component" value="Unassembled WGS sequence"/>
</dbReference>